<evidence type="ECO:0000313" key="3">
    <source>
        <dbReference type="Proteomes" id="UP000030475"/>
    </source>
</evidence>
<feature type="compositionally biased region" description="Low complexity" evidence="1">
    <location>
        <begin position="9"/>
        <end position="19"/>
    </location>
</feature>
<evidence type="ECO:0000256" key="1">
    <source>
        <dbReference type="SAM" id="MobiDB-lite"/>
    </source>
</evidence>
<sequence length="355" mass="37626">MELKTTMPAGGARAAAEAGLRGGIRTPAAMQPDIRDGRVRDTSHAVVQMPPAGRGAADRRDAFAVHQRVNEQASGMQLVLDYLEQFGDRMKALKQALSARLAGGGSDLDVRAKIDSATAAWNRRAAATGGRLSETLELGGVDSARRAFVLRGLDAQDARRAEGEVITFHLGGTGARPATLYLAPDLTAREMAYRLKVGLAPLGIDCETHARERITLSVEESRWPVVARGLHVKGGGVRFPAGAPQRAAMEAVAGRIDASDWEAGDAGAMRAALTRTVQTVKRLDQVSILAEHALKRARQTLASMPSGLNAQWARDACERIAADASARGGYGQVVALTAVTAGLDRARVRALLSMR</sequence>
<protein>
    <submittedName>
        <fullName evidence="2">Uncharacterized protein</fullName>
    </submittedName>
</protein>
<proteinExistence type="predicted"/>
<dbReference type="AlphaFoldDB" id="A0AA40JFG8"/>
<gene>
    <name evidence="2" type="ORF">Y036_4950</name>
</gene>
<evidence type="ECO:0000313" key="2">
    <source>
        <dbReference type="EMBL" id="KGX10965.1"/>
    </source>
</evidence>
<organism evidence="2 3">
    <name type="scientific">Burkholderia pseudomallei</name>
    <name type="common">Pseudomonas pseudomallei</name>
    <dbReference type="NCBI Taxonomy" id="28450"/>
    <lineage>
        <taxon>Bacteria</taxon>
        <taxon>Pseudomonadati</taxon>
        <taxon>Pseudomonadota</taxon>
        <taxon>Betaproteobacteria</taxon>
        <taxon>Burkholderiales</taxon>
        <taxon>Burkholderiaceae</taxon>
        <taxon>Burkholderia</taxon>
        <taxon>pseudomallei group</taxon>
    </lineage>
</organism>
<name>A0AA40JFG8_BURPE</name>
<accession>A0AA40JFG8</accession>
<dbReference type="EMBL" id="JQIM01000009">
    <property type="protein sequence ID" value="KGX10965.1"/>
    <property type="molecule type" value="Genomic_DNA"/>
</dbReference>
<comment type="caution">
    <text evidence="2">The sequence shown here is derived from an EMBL/GenBank/DDBJ whole genome shotgun (WGS) entry which is preliminary data.</text>
</comment>
<reference evidence="2 3" key="1">
    <citation type="submission" date="2014-08" db="EMBL/GenBank/DDBJ databases">
        <authorList>
            <person name="Bunnell A."/>
            <person name="Chain P.S."/>
            <person name="Chertkov O."/>
            <person name="Currie B.J."/>
            <person name="Daligault H.E."/>
            <person name="Davenport K.W."/>
            <person name="Davis C."/>
            <person name="Gleasner C.D."/>
            <person name="Johnson S.L."/>
            <person name="Kaestli M."/>
            <person name="Koren S."/>
            <person name="Kunde Y.A."/>
            <person name="Mayo M."/>
            <person name="McMurry K.K."/>
            <person name="Price E.P."/>
            <person name="Reitenga K.G."/>
            <person name="Robison R."/>
            <person name="Rosovitz M.J."/>
            <person name="Sarovich D.S."/>
            <person name="Teshima H."/>
        </authorList>
    </citation>
    <scope>NUCLEOTIDE SEQUENCE [LARGE SCALE GENOMIC DNA]</scope>
    <source>
        <strain evidence="2 3">MSHR44</strain>
    </source>
</reference>
<dbReference type="Proteomes" id="UP000030475">
    <property type="component" value="Unassembled WGS sequence"/>
</dbReference>
<feature type="region of interest" description="Disordered" evidence="1">
    <location>
        <begin position="1"/>
        <end position="20"/>
    </location>
</feature>